<dbReference type="EMBL" id="HG994368">
    <property type="protein sequence ID" value="CAF1821494.1"/>
    <property type="molecule type" value="Genomic_DNA"/>
</dbReference>
<evidence type="ECO:0000313" key="2">
    <source>
        <dbReference type="EMBL" id="CAF1821494.1"/>
    </source>
</evidence>
<protein>
    <submittedName>
        <fullName evidence="2">(rape) hypothetical protein</fullName>
    </submittedName>
</protein>
<accession>A0A816JJ32</accession>
<name>A0A816JJ32_BRANA</name>
<organism evidence="2">
    <name type="scientific">Brassica napus</name>
    <name type="common">Rape</name>
    <dbReference type="NCBI Taxonomy" id="3708"/>
    <lineage>
        <taxon>Eukaryota</taxon>
        <taxon>Viridiplantae</taxon>
        <taxon>Streptophyta</taxon>
        <taxon>Embryophyta</taxon>
        <taxon>Tracheophyta</taxon>
        <taxon>Spermatophyta</taxon>
        <taxon>Magnoliopsida</taxon>
        <taxon>eudicotyledons</taxon>
        <taxon>Gunneridae</taxon>
        <taxon>Pentapetalae</taxon>
        <taxon>rosids</taxon>
        <taxon>malvids</taxon>
        <taxon>Brassicales</taxon>
        <taxon>Brassicaceae</taxon>
        <taxon>Brassiceae</taxon>
        <taxon>Brassica</taxon>
    </lineage>
</organism>
<proteinExistence type="predicted"/>
<sequence>MFTFAFSLRCVFASSILMINALVVGRPACRPDQIRALVQFKNEFESSGCNNSDYFHGVMCDNTTGAVTKLKLPSGLLNWNSQTQQLPFSSCIIFVASICLATTSRLLHSLLDSAILAD</sequence>
<feature type="chain" id="PRO_5032547983" evidence="1">
    <location>
        <begin position="22"/>
        <end position="118"/>
    </location>
</feature>
<gene>
    <name evidence="2" type="ORF">DARMORV10_C04P16160.1</name>
</gene>
<dbReference type="AlphaFoldDB" id="A0A816JJ32"/>
<keyword evidence="1" id="KW-0732">Signal</keyword>
<feature type="signal peptide" evidence="1">
    <location>
        <begin position="1"/>
        <end position="21"/>
    </location>
</feature>
<dbReference type="Proteomes" id="UP001295469">
    <property type="component" value="Chromosome C04"/>
</dbReference>
<reference evidence="2" key="1">
    <citation type="submission" date="2021-01" db="EMBL/GenBank/DDBJ databases">
        <authorList>
            <consortium name="Genoscope - CEA"/>
            <person name="William W."/>
        </authorList>
    </citation>
    <scope>NUCLEOTIDE SEQUENCE</scope>
</reference>
<evidence type="ECO:0000256" key="1">
    <source>
        <dbReference type="SAM" id="SignalP"/>
    </source>
</evidence>